<gene>
    <name evidence="3" type="ORF">EP13_08170</name>
</gene>
<dbReference type="eggNOG" id="COG2931">
    <property type="taxonomic scope" value="Bacteria"/>
</dbReference>
<sequence>MRNLKRFLSTAILGLGLTSFNASSAFINFNDYTASGFANQAISGTATSSADGSTLTLEGNLWVSISELFNITADSTLYFTMEAAGVAAEWYGIGLEDDNSITASTIFQLGGTESTSANQISTYTYGDGAVDFVIDVGSSFTGVFDRLLFILDADNVSGASVSFSNVEICNDTVNCESLSSPSVSVSAPGALGLFTLSCIALAVRRKRFIA</sequence>
<keyword evidence="2" id="KW-0732">Signal</keyword>
<feature type="chain" id="PRO_5001707918" description="PEP-CTERM sorting domain-containing protein" evidence="2">
    <location>
        <begin position="25"/>
        <end position="210"/>
    </location>
</feature>
<feature type="transmembrane region" description="Helical" evidence="1">
    <location>
        <begin position="185"/>
        <end position="203"/>
    </location>
</feature>
<protein>
    <recommendedName>
        <fullName evidence="5">PEP-CTERM sorting domain-containing protein</fullName>
    </recommendedName>
</protein>
<evidence type="ECO:0000313" key="4">
    <source>
        <dbReference type="Proteomes" id="UP000056090"/>
    </source>
</evidence>
<dbReference type="EMBL" id="CP008849">
    <property type="protein sequence ID" value="AIF98658.1"/>
    <property type="molecule type" value="Genomic_DNA"/>
</dbReference>
<dbReference type="GeneID" id="78254888"/>
<name>A0A075NYQ1_9ALTE</name>
<keyword evidence="1" id="KW-1133">Transmembrane helix</keyword>
<keyword evidence="1" id="KW-0472">Membrane</keyword>
<dbReference type="KEGG" id="aal:EP13_08170"/>
<proteinExistence type="predicted"/>
<organism evidence="3 4">
    <name type="scientific">Alteromonas australica</name>
    <dbReference type="NCBI Taxonomy" id="589873"/>
    <lineage>
        <taxon>Bacteria</taxon>
        <taxon>Pseudomonadati</taxon>
        <taxon>Pseudomonadota</taxon>
        <taxon>Gammaproteobacteria</taxon>
        <taxon>Alteromonadales</taxon>
        <taxon>Alteromonadaceae</taxon>
        <taxon>Alteromonas/Salinimonas group</taxon>
        <taxon>Alteromonas</taxon>
    </lineage>
</organism>
<evidence type="ECO:0000256" key="2">
    <source>
        <dbReference type="SAM" id="SignalP"/>
    </source>
</evidence>
<dbReference type="RefSeq" id="WP_044056828.1">
    <property type="nucleotide sequence ID" value="NZ_CBCSKJ010000001.1"/>
</dbReference>
<reference evidence="3 4" key="1">
    <citation type="submission" date="2014-06" db="EMBL/GenBank/DDBJ databases">
        <title>Genomes of Alteromonas australica, a world apart.</title>
        <authorList>
            <person name="Gonzaga A."/>
            <person name="Lopez-Perez M."/>
            <person name="Rodriguez-Valera F."/>
        </authorList>
    </citation>
    <scope>NUCLEOTIDE SEQUENCE [LARGE SCALE GENOMIC DNA]</scope>
    <source>
        <strain evidence="3 4">H 17</strain>
    </source>
</reference>
<evidence type="ECO:0000256" key="1">
    <source>
        <dbReference type="SAM" id="Phobius"/>
    </source>
</evidence>
<feature type="signal peptide" evidence="2">
    <location>
        <begin position="1"/>
        <end position="24"/>
    </location>
</feature>
<evidence type="ECO:0008006" key="5">
    <source>
        <dbReference type="Google" id="ProtNLM"/>
    </source>
</evidence>
<keyword evidence="4" id="KW-1185">Reference proteome</keyword>
<keyword evidence="1" id="KW-0812">Transmembrane</keyword>
<accession>A0A075NYQ1</accession>
<evidence type="ECO:0000313" key="3">
    <source>
        <dbReference type="EMBL" id="AIF98658.1"/>
    </source>
</evidence>
<dbReference type="AlphaFoldDB" id="A0A075NYQ1"/>
<dbReference type="Proteomes" id="UP000056090">
    <property type="component" value="Chromosome"/>
</dbReference>